<feature type="domain" description="Two component regulator three Y" evidence="1">
    <location>
        <begin position="415"/>
        <end position="481"/>
    </location>
</feature>
<evidence type="ECO:0000259" key="1">
    <source>
        <dbReference type="Pfam" id="PF07495"/>
    </source>
</evidence>
<dbReference type="Proteomes" id="UP000182569">
    <property type="component" value="Chromosome"/>
</dbReference>
<name>A0A1J0GC10_9CLOT</name>
<evidence type="ECO:0000313" key="2">
    <source>
        <dbReference type="EMBL" id="APC38874.1"/>
    </source>
</evidence>
<feature type="domain" description="Two component regulator three Y" evidence="1">
    <location>
        <begin position="126"/>
        <end position="185"/>
    </location>
</feature>
<keyword evidence="3" id="KW-1185">Reference proteome</keyword>
<dbReference type="STRING" id="1552.A7L45_01715"/>
<feature type="domain" description="Two component regulator three Y" evidence="1">
    <location>
        <begin position="217"/>
        <end position="279"/>
    </location>
</feature>
<feature type="domain" description="Two component regulator three Y" evidence="1">
    <location>
        <begin position="28"/>
        <end position="83"/>
    </location>
</feature>
<proteinExistence type="predicted"/>
<organism evidence="2 3">
    <name type="scientific">Clostridium estertheticum subsp. estertheticum</name>
    <dbReference type="NCBI Taxonomy" id="1552"/>
    <lineage>
        <taxon>Bacteria</taxon>
        <taxon>Bacillati</taxon>
        <taxon>Bacillota</taxon>
        <taxon>Clostridia</taxon>
        <taxon>Eubacteriales</taxon>
        <taxon>Clostridiaceae</taxon>
        <taxon>Clostridium</taxon>
    </lineage>
</organism>
<evidence type="ECO:0000313" key="3">
    <source>
        <dbReference type="Proteomes" id="UP000182569"/>
    </source>
</evidence>
<dbReference type="KEGG" id="ceu:A7L45_01715"/>
<reference evidence="3" key="1">
    <citation type="journal article" date="2016" name="Front. Microbiol.">
        <title>Complete Genome Sequence of Clostridium estertheticum DSM 8809, a Microbe Identified in Spoiled Vacuum Packed Beef.</title>
        <authorList>
            <person name="Yu Z."/>
            <person name="Gunn L."/>
            <person name="Brennan E."/>
            <person name="Reid R."/>
            <person name="Wall P.G."/>
            <person name="Gaora O.P."/>
            <person name="Hurley D."/>
            <person name="Bolton D."/>
            <person name="Fanning S."/>
        </authorList>
    </citation>
    <scope>NUCLEOTIDE SEQUENCE [LARGE SCALE GENOMIC DNA]</scope>
    <source>
        <strain evidence="3">DSM 8809</strain>
    </source>
</reference>
<dbReference type="InterPro" id="IPR011123">
    <property type="entry name" value="Y_Y_Y"/>
</dbReference>
<gene>
    <name evidence="2" type="ORF">A7L45_01715</name>
</gene>
<accession>A0A1J0GC10</accession>
<dbReference type="EMBL" id="CP015756">
    <property type="protein sequence ID" value="APC38874.1"/>
    <property type="molecule type" value="Genomic_DNA"/>
</dbReference>
<protein>
    <recommendedName>
        <fullName evidence="1">Two component regulator three Y domain-containing protein</fullName>
    </recommendedName>
</protein>
<dbReference type="AlphaFoldDB" id="A0A1J0GC10"/>
<feature type="domain" description="Two component regulator three Y" evidence="1">
    <location>
        <begin position="320"/>
        <end position="382"/>
    </location>
</feature>
<dbReference type="OrthoDB" id="1925648at2"/>
<dbReference type="RefSeq" id="WP_071611171.1">
    <property type="nucleotide sequence ID" value="NZ_CP015756.1"/>
</dbReference>
<sequence length="577" mass="67676">MNEMNILFSLDDAKQEYKEIEIRVENELENNLDYKFLVGLNGTWDTLKKSREESVAIWKPEVDGKYSIMVQAKRKESNRPFDFMSRTDYLVGEVYEKLIKDIYIDKMEIMVGEKITLTVDAINVPIMYRYWVHERDDWQLLADYSPENIMTWTSTYSGEKEFLVECKNVNSKNMFDDSMKIQFNVQAIQTLEIMNFKCLTENILEGTEIVFDVETKYEDNRMVLYKFVKIDSEGNRSCIQDYSTKKLVSYVETNRGNYKLLCMAKDMFSLKEFDDRALIYYNVDPYEEIGKETVKIEDIIIDKKDTVLVGDRIHLTVKATGGNPLRYSFVVFKDEEEIEKIEFGIHDFVDFTPEESGNFKLEVRVKDKYSTSEFDISKSVYIKALECIPAKIDYVLMDKNKYYMVCDTIPVQVIYENTSDTLINYVLKIDDKVVEQTSFIEYKNYELKPKCSGSYAIEILVKNKLSASAYDSRKEVKIEVHKALPVTDTKILCDNENFIVNETVTFKSQSMGGKDVVYEFYLMKKGNWSLVQKFSKKDDYSFIPFHKGIYKMLVLSKSSYKSISYEDYDIIEIEVKK</sequence>
<dbReference type="Pfam" id="PF07495">
    <property type="entry name" value="Y_Y_Y"/>
    <property type="match status" value="5"/>
</dbReference>